<evidence type="ECO:0000256" key="5">
    <source>
        <dbReference type="ARBA" id="ARBA00022692"/>
    </source>
</evidence>
<dbReference type="Gene3D" id="2.40.160.10">
    <property type="entry name" value="Porin"/>
    <property type="match status" value="1"/>
</dbReference>
<dbReference type="STRING" id="1420916.AU14_13655"/>
<evidence type="ECO:0000256" key="1">
    <source>
        <dbReference type="ARBA" id="ARBA00004571"/>
    </source>
</evidence>
<dbReference type="GO" id="GO:0046930">
    <property type="term" value="C:pore complex"/>
    <property type="evidence" value="ECO:0007669"/>
    <property type="project" value="UniProtKB-KW"/>
</dbReference>
<evidence type="ECO:0000313" key="13">
    <source>
        <dbReference type="EMBL" id="AHI29266.1"/>
    </source>
</evidence>
<keyword evidence="5" id="KW-0812">Transmembrane</keyword>
<evidence type="ECO:0000256" key="11">
    <source>
        <dbReference type="SAM" id="SignalP"/>
    </source>
</evidence>
<dbReference type="AlphaFoldDB" id="W5YJK5"/>
<evidence type="ECO:0000256" key="6">
    <source>
        <dbReference type="ARBA" id="ARBA00022729"/>
    </source>
</evidence>
<name>W5YJK5_9GAMM</name>
<protein>
    <submittedName>
        <fullName evidence="13">Membrane protein</fullName>
    </submittedName>
</protein>
<evidence type="ECO:0000256" key="8">
    <source>
        <dbReference type="ARBA" id="ARBA00023114"/>
    </source>
</evidence>
<keyword evidence="3" id="KW-0813">Transport</keyword>
<keyword evidence="9" id="KW-0472">Membrane</keyword>
<dbReference type="SUPFAM" id="SSF56935">
    <property type="entry name" value="Porins"/>
    <property type="match status" value="1"/>
</dbReference>
<dbReference type="GO" id="GO:0015288">
    <property type="term" value="F:porin activity"/>
    <property type="evidence" value="ECO:0007669"/>
    <property type="project" value="UniProtKB-KW"/>
</dbReference>
<dbReference type="PANTHER" id="PTHR34501">
    <property type="entry name" value="PROTEIN YDDL-RELATED"/>
    <property type="match status" value="1"/>
</dbReference>
<evidence type="ECO:0000256" key="10">
    <source>
        <dbReference type="ARBA" id="ARBA00023237"/>
    </source>
</evidence>
<evidence type="ECO:0000256" key="7">
    <source>
        <dbReference type="ARBA" id="ARBA00023065"/>
    </source>
</evidence>
<feature type="chain" id="PRO_5004876329" evidence="11">
    <location>
        <begin position="22"/>
        <end position="350"/>
    </location>
</feature>
<sequence>MKKTLIASAIAAATFSGAAFAADGNMSASELAAKMDSMPQVYGNIQYAVDYTDIDGSGSGLDHFDNGTTLGVKHDHEIMPGLTGFLKLELEGINANNKASSSGIDSLDEAYVGVMGDGFGQLWVGSDDSLYESSIAKIANFHEIGTGLDGSYTTGEGDLIQYKTPSFGGLTLGAAVQINGETDAESKSYPYQLAATYAVDAFELAVAMDSNDGNTGYSKDGFDGEVVDPAELDDNNENTYGVRATYSMDNVSVTGEYQTRKDVSKEFGVIGVYSMGANQFSAAYQVVEDDAPGASNGDKEDVIALQALHNVSDHMYVYVESFFYSADNDNEYAVGADQKTRTAVGAVYYF</sequence>
<dbReference type="KEGG" id="msx:AU14_13655"/>
<keyword evidence="4" id="KW-1134">Transmembrane beta strand</keyword>
<dbReference type="CDD" id="cd00342">
    <property type="entry name" value="gram_neg_porins"/>
    <property type="match status" value="1"/>
</dbReference>
<organism evidence="13 14">
    <name type="scientific">Marinobacter similis</name>
    <dbReference type="NCBI Taxonomy" id="1420916"/>
    <lineage>
        <taxon>Bacteria</taxon>
        <taxon>Pseudomonadati</taxon>
        <taxon>Pseudomonadota</taxon>
        <taxon>Gammaproteobacteria</taxon>
        <taxon>Pseudomonadales</taxon>
        <taxon>Marinobacteraceae</taxon>
        <taxon>Marinobacter</taxon>
    </lineage>
</organism>
<dbReference type="PANTHER" id="PTHR34501:SF9">
    <property type="entry name" value="MAJOR OUTER MEMBRANE PROTEIN P.IA"/>
    <property type="match status" value="1"/>
</dbReference>
<evidence type="ECO:0000256" key="2">
    <source>
        <dbReference type="ARBA" id="ARBA00011233"/>
    </source>
</evidence>
<dbReference type="GO" id="GO:0009279">
    <property type="term" value="C:cell outer membrane"/>
    <property type="evidence" value="ECO:0007669"/>
    <property type="project" value="UniProtKB-SubCell"/>
</dbReference>
<dbReference type="InterPro" id="IPR033900">
    <property type="entry name" value="Gram_neg_porin_domain"/>
</dbReference>
<reference evidence="13 14" key="1">
    <citation type="journal article" date="2014" name="Genome Announc.">
        <title>Draft Genome Sequences of Marinobacter similis A3d10T and Marinobacter salarius R9SW1T.</title>
        <authorList>
            <person name="Ivanova E.P."/>
            <person name="Ng H.J."/>
            <person name="Webb H.K."/>
            <person name="Feng G."/>
            <person name="Oshima K."/>
            <person name="Hattori M."/>
            <person name="Ohkuma M."/>
            <person name="Sergeev A.F."/>
            <person name="Mikhailov V.V."/>
            <person name="Crawford R.J."/>
            <person name="Sawabe T."/>
        </authorList>
    </citation>
    <scope>NUCLEOTIDE SEQUENCE [LARGE SCALE GENOMIC DNA]</scope>
    <source>
        <strain evidence="13 14">A3d10</strain>
    </source>
</reference>
<comment type="subcellular location">
    <subcellularLocation>
        <location evidence="1">Cell outer membrane</location>
        <topology evidence="1">Multi-pass membrane protein</topology>
    </subcellularLocation>
</comment>
<gene>
    <name evidence="13" type="ORF">AU14_13655</name>
</gene>
<comment type="subunit">
    <text evidence="2">Homotrimer.</text>
</comment>
<keyword evidence="7" id="KW-0406">Ion transport</keyword>
<dbReference type="InterPro" id="IPR050298">
    <property type="entry name" value="Gram-neg_bact_OMP"/>
</dbReference>
<feature type="signal peptide" evidence="11">
    <location>
        <begin position="1"/>
        <end position="21"/>
    </location>
</feature>
<dbReference type="InterPro" id="IPR023614">
    <property type="entry name" value="Porin_dom_sf"/>
</dbReference>
<dbReference type="RefSeq" id="WP_041341528.1">
    <property type="nucleotide sequence ID" value="NZ_CP007151.1"/>
</dbReference>
<keyword evidence="14" id="KW-1185">Reference proteome</keyword>
<accession>W5YJK5</accession>
<proteinExistence type="predicted"/>
<feature type="domain" description="Porin" evidence="12">
    <location>
        <begin position="9"/>
        <end position="321"/>
    </location>
</feature>
<keyword evidence="8" id="KW-0626">Porin</keyword>
<evidence type="ECO:0000313" key="14">
    <source>
        <dbReference type="Proteomes" id="UP000061489"/>
    </source>
</evidence>
<evidence type="ECO:0000256" key="4">
    <source>
        <dbReference type="ARBA" id="ARBA00022452"/>
    </source>
</evidence>
<evidence type="ECO:0000256" key="3">
    <source>
        <dbReference type="ARBA" id="ARBA00022448"/>
    </source>
</evidence>
<evidence type="ECO:0000259" key="12">
    <source>
        <dbReference type="Pfam" id="PF13609"/>
    </source>
</evidence>
<dbReference type="GO" id="GO:0006811">
    <property type="term" value="P:monoatomic ion transport"/>
    <property type="evidence" value="ECO:0007669"/>
    <property type="project" value="UniProtKB-KW"/>
</dbReference>
<keyword evidence="10" id="KW-0998">Cell outer membrane</keyword>
<dbReference type="OrthoDB" id="8957883at2"/>
<dbReference type="Proteomes" id="UP000061489">
    <property type="component" value="Chromosome"/>
</dbReference>
<evidence type="ECO:0000256" key="9">
    <source>
        <dbReference type="ARBA" id="ARBA00023136"/>
    </source>
</evidence>
<dbReference type="HOGENOM" id="CLU_068036_0_0_6"/>
<keyword evidence="6 11" id="KW-0732">Signal</keyword>
<dbReference type="Pfam" id="PF13609">
    <property type="entry name" value="Porin_4"/>
    <property type="match status" value="1"/>
</dbReference>
<dbReference type="EMBL" id="CP007151">
    <property type="protein sequence ID" value="AHI29266.1"/>
    <property type="molecule type" value="Genomic_DNA"/>
</dbReference>